<feature type="transmembrane region" description="Helical" evidence="7">
    <location>
        <begin position="303"/>
        <end position="323"/>
    </location>
</feature>
<comment type="similarity">
    <text evidence="6">Belongs to the ABC-4 integral membrane protein family.</text>
</comment>
<keyword evidence="10" id="KW-1185">Reference proteome</keyword>
<dbReference type="EMBL" id="SMKZ01000081">
    <property type="protein sequence ID" value="TDD96644.1"/>
    <property type="molecule type" value="Genomic_DNA"/>
</dbReference>
<evidence type="ECO:0000256" key="3">
    <source>
        <dbReference type="ARBA" id="ARBA00022692"/>
    </source>
</evidence>
<sequence>MGAAAWFRLDLRRRWRSLLVLTLLVAVAVGTVMTAVAGARRGASAMDRLEDATRPATLLVAPVTPGFDWEPVRALPEVEALGQVVNTGFEIDGRPAAGTFMLPPADTETMRSLERPVVLAGRLADPARADEVVVTPAYARTHDKGVGDTVVLGLYSPEQVDTGQVPGDARTNLVSSLWILTYQQQAAAIEAGLEPNSGAPAAGPVVTATIVGVIRSPLFGDQLDDPGFVVPSAGLHAAYRPNLLGAQGRASVSALVRLDGGAAAIPVFLAGLAEATGRSDITVHDLAAPARAIDDTLRFEATAVYAFAVAAAVTAVLLIGGSVTRHTTFAMTGLRVLSAVGMTPGQVARAAAAGPAIAAAAGAVIGVAAAVAVSRWFPVGSASFVEPEPGVHVDVPVLVAGLVGVPLLVGAGAVVCAATAGRSAGRQTATSSAITTAAVRAGLPVAVVVGTRFALERGGARAPAPIRPALAGAVVGVTGVVAALTFSAAARDAAENPARFGVVHQVEAWVGFDGGALAAAREVFPELADVPGVRGVNGVRGQLGEVRGSQVTVLSFEPFGAPLGYLVTEGRMPAGPAETLVSRSAARALDLRTGDALPLTGASGDAELRVVGAGVLDPGFGPAVVVAPATYDALFDGEFLYQYAEIGLEPGVQPETIIPALAAAAPDQDFGLFPFEFDSPAELRLMRAVPIALGAFVAVLAAGAVGHGVVTAVRRRRQELGVLRALGMTPGQSRVAVTAQALVLALVGLAFGIPLGIAAGRTVWRSVAEAIQAHFMAPTMWQPVAWVTVLSLLTASLIALLPARRVARMRLGHVLRAE</sequence>
<gene>
    <name evidence="9" type="ORF">E1269_30305</name>
</gene>
<feature type="transmembrane region" description="Helical" evidence="7">
    <location>
        <begin position="735"/>
        <end position="760"/>
    </location>
</feature>
<dbReference type="InterPro" id="IPR003838">
    <property type="entry name" value="ABC3_permease_C"/>
</dbReference>
<organism evidence="9 10">
    <name type="scientific">Jiangella asiatica</name>
    <dbReference type="NCBI Taxonomy" id="2530372"/>
    <lineage>
        <taxon>Bacteria</taxon>
        <taxon>Bacillati</taxon>
        <taxon>Actinomycetota</taxon>
        <taxon>Actinomycetes</taxon>
        <taxon>Jiangellales</taxon>
        <taxon>Jiangellaceae</taxon>
        <taxon>Jiangella</taxon>
    </lineage>
</organism>
<evidence type="ECO:0000313" key="9">
    <source>
        <dbReference type="EMBL" id="TDD96644.1"/>
    </source>
</evidence>
<comment type="subcellular location">
    <subcellularLocation>
        <location evidence="1">Cell membrane</location>
        <topology evidence="1">Multi-pass membrane protein</topology>
    </subcellularLocation>
</comment>
<proteinExistence type="inferred from homology"/>
<dbReference type="OrthoDB" id="5168921at2"/>
<evidence type="ECO:0000256" key="1">
    <source>
        <dbReference type="ARBA" id="ARBA00004651"/>
    </source>
</evidence>
<evidence type="ECO:0000256" key="2">
    <source>
        <dbReference type="ARBA" id="ARBA00022475"/>
    </source>
</evidence>
<name>A0A4R5CH58_9ACTN</name>
<dbReference type="Pfam" id="PF02687">
    <property type="entry name" value="FtsX"/>
    <property type="match status" value="1"/>
</dbReference>
<dbReference type="GO" id="GO:0005886">
    <property type="term" value="C:plasma membrane"/>
    <property type="evidence" value="ECO:0007669"/>
    <property type="project" value="UniProtKB-SubCell"/>
</dbReference>
<feature type="transmembrane region" description="Helical" evidence="7">
    <location>
        <begin position="469"/>
        <end position="490"/>
    </location>
</feature>
<dbReference type="PANTHER" id="PTHR30572">
    <property type="entry name" value="MEMBRANE COMPONENT OF TRANSPORTER-RELATED"/>
    <property type="match status" value="1"/>
</dbReference>
<dbReference type="RefSeq" id="WP_131901706.1">
    <property type="nucleotide sequence ID" value="NZ_SMKZ01000081.1"/>
</dbReference>
<protein>
    <submittedName>
        <fullName evidence="9">ABC transporter permease</fullName>
    </submittedName>
</protein>
<evidence type="ECO:0000256" key="4">
    <source>
        <dbReference type="ARBA" id="ARBA00022989"/>
    </source>
</evidence>
<keyword evidence="3 7" id="KW-0812">Transmembrane</keyword>
<reference evidence="9 10" key="1">
    <citation type="submission" date="2019-03" db="EMBL/GenBank/DDBJ databases">
        <title>Draft genome sequences of novel Actinobacteria.</title>
        <authorList>
            <person name="Sahin N."/>
            <person name="Ay H."/>
            <person name="Saygin H."/>
        </authorList>
    </citation>
    <scope>NUCLEOTIDE SEQUENCE [LARGE SCALE GENOMIC DNA]</scope>
    <source>
        <strain evidence="9 10">5K138</strain>
    </source>
</reference>
<keyword evidence="5 7" id="KW-0472">Membrane</keyword>
<evidence type="ECO:0000256" key="5">
    <source>
        <dbReference type="ARBA" id="ARBA00023136"/>
    </source>
</evidence>
<dbReference type="InterPro" id="IPR050250">
    <property type="entry name" value="Macrolide_Exporter_MacB"/>
</dbReference>
<evidence type="ECO:0000313" key="10">
    <source>
        <dbReference type="Proteomes" id="UP000294739"/>
    </source>
</evidence>
<feature type="transmembrane region" description="Helical" evidence="7">
    <location>
        <begin position="780"/>
        <end position="801"/>
    </location>
</feature>
<feature type="transmembrane region" description="Helical" evidence="7">
    <location>
        <begin position="397"/>
        <end position="418"/>
    </location>
</feature>
<feature type="transmembrane region" description="Helical" evidence="7">
    <location>
        <begin position="691"/>
        <end position="714"/>
    </location>
</feature>
<evidence type="ECO:0000256" key="6">
    <source>
        <dbReference type="ARBA" id="ARBA00038076"/>
    </source>
</evidence>
<dbReference type="GO" id="GO:0022857">
    <property type="term" value="F:transmembrane transporter activity"/>
    <property type="evidence" value="ECO:0007669"/>
    <property type="project" value="TreeGrafter"/>
</dbReference>
<evidence type="ECO:0000259" key="8">
    <source>
        <dbReference type="Pfam" id="PF02687"/>
    </source>
</evidence>
<feature type="domain" description="ABC3 transporter permease C-terminal" evidence="8">
    <location>
        <begin position="693"/>
        <end position="809"/>
    </location>
</feature>
<accession>A0A4R5CH58</accession>
<evidence type="ECO:0000256" key="7">
    <source>
        <dbReference type="SAM" id="Phobius"/>
    </source>
</evidence>
<dbReference type="Proteomes" id="UP000294739">
    <property type="component" value="Unassembled WGS sequence"/>
</dbReference>
<keyword evidence="4 7" id="KW-1133">Transmembrane helix</keyword>
<dbReference type="PANTHER" id="PTHR30572:SF4">
    <property type="entry name" value="ABC TRANSPORTER PERMEASE YTRF"/>
    <property type="match status" value="1"/>
</dbReference>
<keyword evidence="2" id="KW-1003">Cell membrane</keyword>
<feature type="transmembrane region" description="Helical" evidence="7">
    <location>
        <begin position="356"/>
        <end position="377"/>
    </location>
</feature>
<dbReference type="InParanoid" id="A0A4R5CH58"/>
<dbReference type="AlphaFoldDB" id="A0A4R5CH58"/>
<comment type="caution">
    <text evidence="9">The sequence shown here is derived from an EMBL/GenBank/DDBJ whole genome shotgun (WGS) entry which is preliminary data.</text>
</comment>